<dbReference type="PANTHER" id="PTHR33446:SF14">
    <property type="entry name" value="PROTEIN TONB"/>
    <property type="match status" value="1"/>
</dbReference>
<proteinExistence type="inferred from homology"/>
<keyword evidence="6" id="KW-0812">Transmembrane</keyword>
<protein>
    <recommendedName>
        <fullName evidence="10">Protein TonB</fullName>
    </recommendedName>
</protein>
<name>A0ABU0W7Q6_9GAMM</name>
<evidence type="ECO:0000256" key="7">
    <source>
        <dbReference type="ARBA" id="ARBA00022927"/>
    </source>
</evidence>
<comment type="similarity">
    <text evidence="2 10">Belongs to the TonB family.</text>
</comment>
<evidence type="ECO:0000256" key="2">
    <source>
        <dbReference type="ARBA" id="ARBA00006555"/>
    </source>
</evidence>
<evidence type="ECO:0000313" key="14">
    <source>
        <dbReference type="Proteomes" id="UP001239019"/>
    </source>
</evidence>
<evidence type="ECO:0000256" key="1">
    <source>
        <dbReference type="ARBA" id="ARBA00004383"/>
    </source>
</evidence>
<organism evidence="13 14">
    <name type="scientific">Natronospira bacteriovora</name>
    <dbReference type="NCBI Taxonomy" id="3069753"/>
    <lineage>
        <taxon>Bacteria</taxon>
        <taxon>Pseudomonadati</taxon>
        <taxon>Pseudomonadota</taxon>
        <taxon>Gammaproteobacteria</taxon>
        <taxon>Natronospirales</taxon>
        <taxon>Natronospiraceae</taxon>
        <taxon>Natronospira</taxon>
    </lineage>
</organism>
<accession>A0ABU0W7Q6</accession>
<evidence type="ECO:0000256" key="10">
    <source>
        <dbReference type="RuleBase" id="RU362123"/>
    </source>
</evidence>
<dbReference type="InterPro" id="IPR037682">
    <property type="entry name" value="TonB_C"/>
</dbReference>
<feature type="region of interest" description="Disordered" evidence="11">
    <location>
        <begin position="48"/>
        <end position="76"/>
    </location>
</feature>
<evidence type="ECO:0000313" key="13">
    <source>
        <dbReference type="EMBL" id="MDQ2070070.1"/>
    </source>
</evidence>
<dbReference type="Pfam" id="PF03544">
    <property type="entry name" value="TonB_C"/>
    <property type="match status" value="1"/>
</dbReference>
<dbReference type="EMBL" id="JAVDDT010000005">
    <property type="protein sequence ID" value="MDQ2070070.1"/>
    <property type="molecule type" value="Genomic_DNA"/>
</dbReference>
<dbReference type="PROSITE" id="PS52015">
    <property type="entry name" value="TONB_CTD"/>
    <property type="match status" value="1"/>
</dbReference>
<comment type="caution">
    <text evidence="13">The sequence shown here is derived from an EMBL/GenBank/DDBJ whole genome shotgun (WGS) entry which is preliminary data.</text>
</comment>
<keyword evidence="3 10" id="KW-0813">Transport</keyword>
<dbReference type="InterPro" id="IPR006260">
    <property type="entry name" value="TonB/TolA_C"/>
</dbReference>
<dbReference type="RefSeq" id="WP_306728566.1">
    <property type="nucleotide sequence ID" value="NZ_JAVDDT010000005.1"/>
</dbReference>
<reference evidence="13 14" key="1">
    <citation type="submission" date="2023-08" db="EMBL/GenBank/DDBJ databases">
        <title>Whole-genome sequencing of halo(alkali)philic microorganisms from hypersaline lakes.</title>
        <authorList>
            <person name="Sorokin D.Y."/>
            <person name="Abbas B."/>
            <person name="Merkel A.Y."/>
        </authorList>
    </citation>
    <scope>NUCLEOTIDE SEQUENCE [LARGE SCALE GENOMIC DNA]</scope>
    <source>
        <strain evidence="13 14">AB-CW4</strain>
    </source>
</reference>
<evidence type="ECO:0000256" key="8">
    <source>
        <dbReference type="ARBA" id="ARBA00022989"/>
    </source>
</evidence>
<dbReference type="InterPro" id="IPR003538">
    <property type="entry name" value="TonB"/>
</dbReference>
<keyword evidence="7 10" id="KW-0653">Protein transport</keyword>
<comment type="subcellular location">
    <subcellularLocation>
        <location evidence="1 10">Cell inner membrane</location>
        <topology evidence="1 10">Single-pass membrane protein</topology>
        <orientation evidence="1 10">Periplasmic side</orientation>
    </subcellularLocation>
</comment>
<dbReference type="Gene3D" id="3.30.1150.10">
    <property type="match status" value="1"/>
</dbReference>
<dbReference type="SUPFAM" id="SSF74653">
    <property type="entry name" value="TolA/TonB C-terminal domain"/>
    <property type="match status" value="1"/>
</dbReference>
<keyword evidence="8" id="KW-1133">Transmembrane helix</keyword>
<feature type="compositionally biased region" description="Pro residues" evidence="11">
    <location>
        <begin position="59"/>
        <end position="71"/>
    </location>
</feature>
<keyword evidence="14" id="KW-1185">Reference proteome</keyword>
<keyword evidence="4 10" id="KW-1003">Cell membrane</keyword>
<evidence type="ECO:0000256" key="5">
    <source>
        <dbReference type="ARBA" id="ARBA00022519"/>
    </source>
</evidence>
<dbReference type="PANTHER" id="PTHR33446">
    <property type="entry name" value="PROTEIN TONB-RELATED"/>
    <property type="match status" value="1"/>
</dbReference>
<sequence>MRLFTALLLAVLVSVSLFIFMHGLIATDEEPAVEVVQKRVDVFHRQHREERVEPRPRVMPEPPEELQPPMPETVSVTPTETTRFEIETPDMPDLSTISNGVSIGTPSGRGVNGGDGDAIPVVRVEPQWPREALIQGIEGWVRLEFTIRSDGSVGNIRVIESTPARLFDQAAVRALQRWRFRPRMVDGRPVERQATQVIEFSLSE</sequence>
<evidence type="ECO:0000256" key="4">
    <source>
        <dbReference type="ARBA" id="ARBA00022475"/>
    </source>
</evidence>
<evidence type="ECO:0000256" key="3">
    <source>
        <dbReference type="ARBA" id="ARBA00022448"/>
    </source>
</evidence>
<keyword evidence="9" id="KW-0472">Membrane</keyword>
<keyword evidence="10" id="KW-0735">Signal-anchor</keyword>
<dbReference type="PRINTS" id="PR01374">
    <property type="entry name" value="TONBPROTEIN"/>
</dbReference>
<dbReference type="NCBIfam" id="TIGR01352">
    <property type="entry name" value="tonB_Cterm"/>
    <property type="match status" value="1"/>
</dbReference>
<keyword evidence="5 10" id="KW-0997">Cell inner membrane</keyword>
<gene>
    <name evidence="13" type="ORF">RBH19_09295</name>
</gene>
<evidence type="ECO:0000256" key="6">
    <source>
        <dbReference type="ARBA" id="ARBA00022692"/>
    </source>
</evidence>
<evidence type="ECO:0000256" key="11">
    <source>
        <dbReference type="SAM" id="MobiDB-lite"/>
    </source>
</evidence>
<evidence type="ECO:0000259" key="12">
    <source>
        <dbReference type="PROSITE" id="PS52015"/>
    </source>
</evidence>
<comment type="function">
    <text evidence="10">Interacts with outer membrane receptor proteins that carry out high-affinity binding and energy dependent uptake into the periplasmic space of specific substrates. It could act to transduce energy from the cytoplasmic membrane to specific energy-requiring processes in the outer membrane, resulting in the release into the periplasm of ligands bound by these outer membrane proteins.</text>
</comment>
<feature type="compositionally biased region" description="Basic and acidic residues" evidence="11">
    <location>
        <begin position="48"/>
        <end position="58"/>
    </location>
</feature>
<dbReference type="InterPro" id="IPR051045">
    <property type="entry name" value="TonB-dependent_transducer"/>
</dbReference>
<evidence type="ECO:0000256" key="9">
    <source>
        <dbReference type="ARBA" id="ARBA00023136"/>
    </source>
</evidence>
<feature type="domain" description="TonB C-terminal" evidence="12">
    <location>
        <begin position="113"/>
        <end position="204"/>
    </location>
</feature>
<dbReference type="Proteomes" id="UP001239019">
    <property type="component" value="Unassembled WGS sequence"/>
</dbReference>